<feature type="domain" description="DUF2231" evidence="2">
    <location>
        <begin position="7"/>
        <end position="165"/>
    </location>
</feature>
<feature type="transmembrane region" description="Helical" evidence="1">
    <location>
        <begin position="93"/>
        <end position="111"/>
    </location>
</feature>
<evidence type="ECO:0000313" key="3">
    <source>
        <dbReference type="EMBL" id="OPC81205.1"/>
    </source>
</evidence>
<feature type="transmembrane region" description="Helical" evidence="1">
    <location>
        <begin position="42"/>
        <end position="61"/>
    </location>
</feature>
<evidence type="ECO:0000256" key="1">
    <source>
        <dbReference type="SAM" id="Phobius"/>
    </source>
</evidence>
<evidence type="ECO:0000259" key="2">
    <source>
        <dbReference type="Pfam" id="PF09990"/>
    </source>
</evidence>
<dbReference type="Pfam" id="PF09990">
    <property type="entry name" value="DUF2231"/>
    <property type="match status" value="1"/>
</dbReference>
<name>A0A1T3NWQ5_9ACTN</name>
<keyword evidence="1" id="KW-1133">Transmembrane helix</keyword>
<dbReference type="InterPro" id="IPR019251">
    <property type="entry name" value="DUF2231_TM"/>
</dbReference>
<keyword evidence="1" id="KW-0812">Transmembrane</keyword>
<proteinExistence type="predicted"/>
<feature type="transmembrane region" description="Helical" evidence="1">
    <location>
        <begin position="123"/>
        <end position="145"/>
    </location>
</feature>
<gene>
    <name evidence="3" type="ORF">B4N89_09825</name>
</gene>
<comment type="caution">
    <text evidence="3">The sequence shown here is derived from an EMBL/GenBank/DDBJ whole genome shotgun (WGS) entry which is preliminary data.</text>
</comment>
<accession>A0A1T3NWQ5</accession>
<dbReference type="STRING" id="159449.B4N89_09825"/>
<dbReference type="eggNOG" id="ENOG5033CDU">
    <property type="taxonomic scope" value="Bacteria"/>
</dbReference>
<dbReference type="RefSeq" id="WP_078975511.1">
    <property type="nucleotide sequence ID" value="NZ_MWQN01000001.1"/>
</dbReference>
<protein>
    <recommendedName>
        <fullName evidence="2">DUF2231 domain-containing protein</fullName>
    </recommendedName>
</protein>
<feature type="transmembrane region" description="Helical" evidence="1">
    <location>
        <begin position="12"/>
        <end position="33"/>
    </location>
</feature>
<keyword evidence="4" id="KW-1185">Reference proteome</keyword>
<sequence length="171" mass="18097">MFDTVSGLPVHVLVVHLAVVVVPAAAVASVLVAARRPWLLRAGWWVVGLDAVAALTCFVAKESGEELLARLDRLSDGQRAAAVQTHVDRGADMLWYTLGLLGVTLVLLLVARHRAAATFRPRTIPPIVVPIVAVLTLAAAVLAVVQVVRVGESGSKAVWHDTVKNSSGPLR</sequence>
<organism evidence="3 4">
    <name type="scientific">Embleya scabrispora</name>
    <dbReference type="NCBI Taxonomy" id="159449"/>
    <lineage>
        <taxon>Bacteria</taxon>
        <taxon>Bacillati</taxon>
        <taxon>Actinomycetota</taxon>
        <taxon>Actinomycetes</taxon>
        <taxon>Kitasatosporales</taxon>
        <taxon>Streptomycetaceae</taxon>
        <taxon>Embleya</taxon>
    </lineage>
</organism>
<keyword evidence="1" id="KW-0472">Membrane</keyword>
<evidence type="ECO:0000313" key="4">
    <source>
        <dbReference type="Proteomes" id="UP000190037"/>
    </source>
</evidence>
<dbReference type="EMBL" id="MWQN01000001">
    <property type="protein sequence ID" value="OPC81205.1"/>
    <property type="molecule type" value="Genomic_DNA"/>
</dbReference>
<dbReference type="AlphaFoldDB" id="A0A1T3NWQ5"/>
<dbReference type="OrthoDB" id="4350867at2"/>
<dbReference type="Proteomes" id="UP000190037">
    <property type="component" value="Unassembled WGS sequence"/>
</dbReference>
<reference evidence="3 4" key="1">
    <citation type="submission" date="2017-03" db="EMBL/GenBank/DDBJ databases">
        <title>Draft genome sequence of Streptomyces scabrisporus NF3, endophyte isolated from Amphipterygium adstringens.</title>
        <authorList>
            <person name="Vazquez M."/>
            <person name="Ceapa C.D."/>
            <person name="Rodriguez Luna D."/>
            <person name="Sanchez Esquivel S."/>
        </authorList>
    </citation>
    <scope>NUCLEOTIDE SEQUENCE [LARGE SCALE GENOMIC DNA]</scope>
    <source>
        <strain evidence="3 4">NF3</strain>
    </source>
</reference>